<dbReference type="EMBL" id="BAABKQ010000001">
    <property type="protein sequence ID" value="GAA4817591.1"/>
    <property type="molecule type" value="Genomic_DNA"/>
</dbReference>
<comment type="similarity">
    <text evidence="1">Belongs to the IMPACT family.</text>
</comment>
<dbReference type="InterPro" id="IPR001498">
    <property type="entry name" value="Impact_N"/>
</dbReference>
<dbReference type="PANTHER" id="PTHR16301:SF20">
    <property type="entry name" value="IMPACT FAMILY MEMBER YIGZ"/>
    <property type="match status" value="1"/>
</dbReference>
<dbReference type="PROSITE" id="PS00910">
    <property type="entry name" value="UPF0029"/>
    <property type="match status" value="1"/>
</dbReference>
<evidence type="ECO:0000259" key="2">
    <source>
        <dbReference type="Pfam" id="PF01205"/>
    </source>
</evidence>
<keyword evidence="4" id="KW-1185">Reference proteome</keyword>
<accession>A0ABP9CW56</accession>
<dbReference type="InterPro" id="IPR020568">
    <property type="entry name" value="Ribosomal_Su5_D2-typ_SF"/>
</dbReference>
<evidence type="ECO:0000313" key="3">
    <source>
        <dbReference type="EMBL" id="GAA4817591.1"/>
    </source>
</evidence>
<dbReference type="Gene3D" id="3.30.230.30">
    <property type="entry name" value="Impact, N-terminal domain"/>
    <property type="match status" value="1"/>
</dbReference>
<reference evidence="4" key="1">
    <citation type="journal article" date="2019" name="Int. J. Syst. Evol. Microbiol.">
        <title>The Global Catalogue of Microorganisms (GCM) 10K type strain sequencing project: providing services to taxonomists for standard genome sequencing and annotation.</title>
        <authorList>
            <consortium name="The Broad Institute Genomics Platform"/>
            <consortium name="The Broad Institute Genome Sequencing Center for Infectious Disease"/>
            <person name="Wu L."/>
            <person name="Ma J."/>
        </authorList>
    </citation>
    <scope>NUCLEOTIDE SEQUENCE [LARGE SCALE GENOMIC DNA]</scope>
    <source>
        <strain evidence="4">JCM 18542</strain>
    </source>
</reference>
<sequence length="229" mass="23905">MPGNPAQYAAGPDGVPDTYLVIGRDIDVETEVQRSRFLARLRRVEDEEAARAVIAQARREHRAARHHCTAFVIGPRGRLQRSNDDGEPAGTAGAPMLETLCGRGVSDVVAVVTRYFGGIRLGTGGLVRAYGDAVTAALGAAGTRTRMRVEYRTATVTAADAGRLENELRADGLHIAAVDYGVGFGGAGAAVTVAVPADDPSGFDELIASRTGGRAAVEPAGHGWVDRDG</sequence>
<organism evidence="3 4">
    <name type="scientific">Tomitella cavernea</name>
    <dbReference type="NCBI Taxonomy" id="1387982"/>
    <lineage>
        <taxon>Bacteria</taxon>
        <taxon>Bacillati</taxon>
        <taxon>Actinomycetota</taxon>
        <taxon>Actinomycetes</taxon>
        <taxon>Mycobacteriales</taxon>
        <taxon>Tomitella</taxon>
    </lineage>
</organism>
<comment type="caution">
    <text evidence="3">The sequence shown here is derived from an EMBL/GenBank/DDBJ whole genome shotgun (WGS) entry which is preliminary data.</text>
</comment>
<dbReference type="InterPro" id="IPR023582">
    <property type="entry name" value="Impact"/>
</dbReference>
<dbReference type="SUPFAM" id="SSF54211">
    <property type="entry name" value="Ribosomal protein S5 domain 2-like"/>
    <property type="match status" value="1"/>
</dbReference>
<dbReference type="InterPro" id="IPR020569">
    <property type="entry name" value="UPF0029_Impact_CS"/>
</dbReference>
<dbReference type="RefSeq" id="WP_200174114.1">
    <property type="nucleotide sequence ID" value="NZ_BAABKQ010000001.1"/>
</dbReference>
<dbReference type="InterPro" id="IPR036956">
    <property type="entry name" value="Impact_N_sf"/>
</dbReference>
<dbReference type="PANTHER" id="PTHR16301">
    <property type="entry name" value="IMPACT-RELATED"/>
    <property type="match status" value="1"/>
</dbReference>
<name>A0ABP9CW56_9ACTN</name>
<dbReference type="Pfam" id="PF01205">
    <property type="entry name" value="Impact_N"/>
    <property type="match status" value="1"/>
</dbReference>
<evidence type="ECO:0000313" key="4">
    <source>
        <dbReference type="Proteomes" id="UP001500839"/>
    </source>
</evidence>
<gene>
    <name evidence="3" type="ORF">GCM10023353_25450</name>
</gene>
<proteinExistence type="inferred from homology"/>
<protein>
    <submittedName>
        <fullName evidence="3">YigZ family protein</fullName>
    </submittedName>
</protein>
<evidence type="ECO:0000256" key="1">
    <source>
        <dbReference type="ARBA" id="ARBA00007665"/>
    </source>
</evidence>
<dbReference type="Proteomes" id="UP001500839">
    <property type="component" value="Unassembled WGS sequence"/>
</dbReference>
<feature type="domain" description="Impact N-terminal" evidence="2">
    <location>
        <begin position="34"/>
        <end position="138"/>
    </location>
</feature>